<dbReference type="SUPFAM" id="SSF47090">
    <property type="entry name" value="PGBD-like"/>
    <property type="match status" value="1"/>
</dbReference>
<dbReference type="InterPro" id="IPR036365">
    <property type="entry name" value="PGBD-like_sf"/>
</dbReference>
<name>A0A437Q9T1_9GAMM</name>
<feature type="domain" description="Peptidoglycan binding-like" evidence="1">
    <location>
        <begin position="306"/>
        <end position="358"/>
    </location>
</feature>
<dbReference type="InterPro" id="IPR002477">
    <property type="entry name" value="Peptidoglycan-bd-like"/>
</dbReference>
<reference evidence="2 3" key="1">
    <citation type="submission" date="2019-01" db="EMBL/GenBank/DDBJ databases">
        <authorList>
            <person name="Chen W.-M."/>
        </authorList>
    </citation>
    <scope>NUCLEOTIDE SEQUENCE [LARGE SCALE GENOMIC DNA]</scope>
    <source>
        <strain evidence="2 3">HPM-16</strain>
    </source>
</reference>
<evidence type="ECO:0000313" key="2">
    <source>
        <dbReference type="EMBL" id="RVU31197.1"/>
    </source>
</evidence>
<evidence type="ECO:0000313" key="3">
    <source>
        <dbReference type="Proteomes" id="UP000282818"/>
    </source>
</evidence>
<sequence>MKESGLRWLVDRAANSAPASQELLNAARSHGINLDAAKPGMCFHEHYTPAKYETVTEAVLVQDAYEKVSTTPAKYRWVEKQVLVQDATTRIEQVPAKYKTVTEQVIDKPAHTTWKKGTGPIQKIDSATGEIMCLVEVPATYKTITKRVLVAPATTRTVNVPTKYDTVRVKELVAEASEQRHTVAAKYKDVPVKRKVSDVEFVWHEVHNKEHPSSTRTGNKICLTETPAQYKTITRQEVVREAQSRKVEIPAQYKTVKVTREVSPAQEKRIEIPAEYATVSRSKLKADGFMEWRSILCETNMTPRTVMNIQRALKAKGFNPGAVDGIVGSSTVRAINDFQRKNNLPVDKYINIDTVKALQVEI</sequence>
<gene>
    <name evidence="2" type="ORF">EOE65_08675</name>
</gene>
<evidence type="ECO:0000259" key="1">
    <source>
        <dbReference type="Pfam" id="PF01471"/>
    </source>
</evidence>
<dbReference type="Pfam" id="PF01471">
    <property type="entry name" value="PG_binding_1"/>
    <property type="match status" value="1"/>
</dbReference>
<dbReference type="AlphaFoldDB" id="A0A437Q9T1"/>
<dbReference type="Proteomes" id="UP000282818">
    <property type="component" value="Unassembled WGS sequence"/>
</dbReference>
<protein>
    <submittedName>
        <fullName evidence="2">Peptidoglycan-binding protein</fullName>
    </submittedName>
</protein>
<proteinExistence type="predicted"/>
<dbReference type="Gene3D" id="1.10.101.10">
    <property type="entry name" value="PGBD-like superfamily/PGBD"/>
    <property type="match status" value="1"/>
</dbReference>
<dbReference type="EMBL" id="SACQ01000003">
    <property type="protein sequence ID" value="RVU31197.1"/>
    <property type="molecule type" value="Genomic_DNA"/>
</dbReference>
<organism evidence="2 3">
    <name type="scientific">Neptunomonas marina</name>
    <dbReference type="NCBI Taxonomy" id="1815562"/>
    <lineage>
        <taxon>Bacteria</taxon>
        <taxon>Pseudomonadati</taxon>
        <taxon>Pseudomonadota</taxon>
        <taxon>Gammaproteobacteria</taxon>
        <taxon>Oceanospirillales</taxon>
        <taxon>Oceanospirillaceae</taxon>
        <taxon>Neptunomonas</taxon>
    </lineage>
</organism>
<keyword evidence="3" id="KW-1185">Reference proteome</keyword>
<dbReference type="InterPro" id="IPR036366">
    <property type="entry name" value="PGBDSf"/>
</dbReference>
<comment type="caution">
    <text evidence="2">The sequence shown here is derived from an EMBL/GenBank/DDBJ whole genome shotgun (WGS) entry which is preliminary data.</text>
</comment>
<accession>A0A437Q9T1</accession>